<dbReference type="EnsemblMetazoa" id="AALFPA23_003952.R4653">
    <property type="protein sequence ID" value="AALFPA23_003952.P4653"/>
    <property type="gene ID" value="AALFPA23_003952"/>
</dbReference>
<evidence type="ECO:0000259" key="2">
    <source>
        <dbReference type="PROSITE" id="PS50878"/>
    </source>
</evidence>
<keyword evidence="4" id="KW-1185">Reference proteome</keyword>
<dbReference type="Gene3D" id="3.10.10.10">
    <property type="entry name" value="HIV Type 1 Reverse Transcriptase, subunit A, domain 1"/>
    <property type="match status" value="1"/>
</dbReference>
<dbReference type="Gene3D" id="2.40.70.10">
    <property type="entry name" value="Acid Proteases"/>
    <property type="match status" value="1"/>
</dbReference>
<dbReference type="Proteomes" id="UP000069940">
    <property type="component" value="Unassembled WGS sequence"/>
</dbReference>
<name>A0ABM1XYA1_AEDAL</name>
<dbReference type="SUPFAM" id="SSF56672">
    <property type="entry name" value="DNA/RNA polymerases"/>
    <property type="match status" value="1"/>
</dbReference>
<protein>
    <recommendedName>
        <fullName evidence="2">Reverse transcriptase domain-containing protein</fullName>
    </recommendedName>
</protein>
<dbReference type="SMART" id="SM00343">
    <property type="entry name" value="ZnF_C2HC"/>
    <property type="match status" value="2"/>
</dbReference>
<feature type="region of interest" description="Disordered" evidence="1">
    <location>
        <begin position="256"/>
        <end position="286"/>
    </location>
</feature>
<dbReference type="Pfam" id="PF00078">
    <property type="entry name" value="RVT_1"/>
    <property type="match status" value="1"/>
</dbReference>
<evidence type="ECO:0000313" key="3">
    <source>
        <dbReference type="EnsemblMetazoa" id="AALFPA23_003952.P4653"/>
    </source>
</evidence>
<dbReference type="SUPFAM" id="SSF57756">
    <property type="entry name" value="Retrovirus zinc finger-like domains"/>
    <property type="match status" value="1"/>
</dbReference>
<reference evidence="4" key="1">
    <citation type="journal article" date="2015" name="Proc. Natl. Acad. Sci. U.S.A.">
        <title>Genome sequence of the Asian Tiger mosquito, Aedes albopictus, reveals insights into its biology, genetics, and evolution.</title>
        <authorList>
            <person name="Chen X.G."/>
            <person name="Jiang X."/>
            <person name="Gu J."/>
            <person name="Xu M."/>
            <person name="Wu Y."/>
            <person name="Deng Y."/>
            <person name="Zhang C."/>
            <person name="Bonizzoni M."/>
            <person name="Dermauw W."/>
            <person name="Vontas J."/>
            <person name="Armbruster P."/>
            <person name="Huang X."/>
            <person name="Yang Y."/>
            <person name="Zhang H."/>
            <person name="He W."/>
            <person name="Peng H."/>
            <person name="Liu Y."/>
            <person name="Wu K."/>
            <person name="Chen J."/>
            <person name="Lirakis M."/>
            <person name="Topalis P."/>
            <person name="Van Leeuwen T."/>
            <person name="Hall A.B."/>
            <person name="Jiang X."/>
            <person name="Thorpe C."/>
            <person name="Mueller R.L."/>
            <person name="Sun C."/>
            <person name="Waterhouse R.M."/>
            <person name="Yan G."/>
            <person name="Tu Z.J."/>
            <person name="Fang X."/>
            <person name="James A.A."/>
        </authorList>
    </citation>
    <scope>NUCLEOTIDE SEQUENCE [LARGE SCALE GENOMIC DNA]</scope>
    <source>
        <strain evidence="4">Foshan</strain>
    </source>
</reference>
<sequence>MIETSKLAKEWRSWKESLECYFAAYGITDQQVMKAKLLHLGGPALQTVFKNLKDRDHMPVVSLVPKWYDVAVDKLDEFFEPRHQTTSERRKLRQLKQKSGERFADYIIRLKQQASECGFDRYGYEIGSTLTEIYLTDAVVEGCTSNEVRRRILLKDLPFAEIEALGISLEGVDQQIEEISTTEPLPKVCRVGQSKQDRGNKQRDVSASFKPIRDKACYNCGRVGHVAASAACPARGKQCRNCQIFGHFERLCRKRKQPPPSEQVSKQVRAVEDEPRPSPVEDGNVKEEAGQDKIYYAFYSGNESNVIPCVVGGIELEMLVDSGADANLISNVSWCKLKEERVQVVSSTKGSNRVLKAYGSDRPLKILGSFVAEIDVGKRRTQAEFLVVEGGQRCLLGDTTAKRLGILKVGLDINRVDAPTAPFTTIKGIKAFIHVDPDAVPVFQPMRRLPLPLETAVNRKLDQLLQRDIIEPKTGPTSWVSPLVVVGKANGEVRLCLDLRRVNEAVMREHHPMPAVDDHIARLGRGTIWSKLDIEEAFMQIELAEESKDITTFITGRGLFRFKRLPFGLVTAPELFQKAMDEILCGCEGVAWYLDDVIIEGKDIEEHDARLNEVM</sequence>
<dbReference type="InterPro" id="IPR043128">
    <property type="entry name" value="Rev_trsase/Diguanyl_cyclase"/>
</dbReference>
<dbReference type="PROSITE" id="PS50878">
    <property type="entry name" value="RT_POL"/>
    <property type="match status" value="1"/>
</dbReference>
<dbReference type="InterPro" id="IPR000477">
    <property type="entry name" value="RT_dom"/>
</dbReference>
<dbReference type="InterPro" id="IPR043502">
    <property type="entry name" value="DNA/RNA_pol_sf"/>
</dbReference>
<evidence type="ECO:0000256" key="1">
    <source>
        <dbReference type="SAM" id="MobiDB-lite"/>
    </source>
</evidence>
<dbReference type="Pfam" id="PF00098">
    <property type="entry name" value="zf-CCHC"/>
    <property type="match status" value="1"/>
</dbReference>
<feature type="domain" description="Reverse transcriptase" evidence="2">
    <location>
        <begin position="467"/>
        <end position="615"/>
    </location>
</feature>
<dbReference type="InterPro" id="IPR001878">
    <property type="entry name" value="Znf_CCHC"/>
</dbReference>
<dbReference type="InterPro" id="IPR050951">
    <property type="entry name" value="Retrovirus_Pol_polyprotein"/>
</dbReference>
<proteinExistence type="predicted"/>
<evidence type="ECO:0000313" key="4">
    <source>
        <dbReference type="Proteomes" id="UP000069940"/>
    </source>
</evidence>
<dbReference type="SUPFAM" id="SSF50630">
    <property type="entry name" value="Acid proteases"/>
    <property type="match status" value="1"/>
</dbReference>
<dbReference type="InterPro" id="IPR036875">
    <property type="entry name" value="Znf_CCHC_sf"/>
</dbReference>
<dbReference type="PANTHER" id="PTHR37984:SF11">
    <property type="entry name" value="INTEGRASE CATALYTIC DOMAIN-CONTAINING PROTEIN"/>
    <property type="match status" value="1"/>
</dbReference>
<reference evidence="3" key="2">
    <citation type="submission" date="2025-05" db="UniProtKB">
        <authorList>
            <consortium name="EnsemblMetazoa"/>
        </authorList>
    </citation>
    <scope>IDENTIFICATION</scope>
    <source>
        <strain evidence="3">Foshan</strain>
    </source>
</reference>
<dbReference type="CDD" id="cd01647">
    <property type="entry name" value="RT_LTR"/>
    <property type="match status" value="1"/>
</dbReference>
<dbReference type="PANTHER" id="PTHR37984">
    <property type="entry name" value="PROTEIN CBG26694"/>
    <property type="match status" value="1"/>
</dbReference>
<dbReference type="RefSeq" id="XP_062715062.1">
    <property type="nucleotide sequence ID" value="XM_062859078.1"/>
</dbReference>
<organism evidence="3 4">
    <name type="scientific">Aedes albopictus</name>
    <name type="common">Asian tiger mosquito</name>
    <name type="synonym">Stegomyia albopicta</name>
    <dbReference type="NCBI Taxonomy" id="7160"/>
    <lineage>
        <taxon>Eukaryota</taxon>
        <taxon>Metazoa</taxon>
        <taxon>Ecdysozoa</taxon>
        <taxon>Arthropoda</taxon>
        <taxon>Hexapoda</taxon>
        <taxon>Insecta</taxon>
        <taxon>Pterygota</taxon>
        <taxon>Neoptera</taxon>
        <taxon>Endopterygota</taxon>
        <taxon>Diptera</taxon>
        <taxon>Nematocera</taxon>
        <taxon>Culicoidea</taxon>
        <taxon>Culicidae</taxon>
        <taxon>Culicinae</taxon>
        <taxon>Aedini</taxon>
        <taxon>Aedes</taxon>
        <taxon>Stegomyia</taxon>
    </lineage>
</organism>
<dbReference type="GeneID" id="109424308"/>
<dbReference type="Gene3D" id="4.10.60.10">
    <property type="entry name" value="Zinc finger, CCHC-type"/>
    <property type="match status" value="1"/>
</dbReference>
<dbReference type="Gene3D" id="3.30.70.270">
    <property type="match status" value="1"/>
</dbReference>
<dbReference type="InterPro" id="IPR021109">
    <property type="entry name" value="Peptidase_aspartic_dom_sf"/>
</dbReference>
<accession>A0ABM1XYA1</accession>